<keyword evidence="2" id="KW-1185">Reference proteome</keyword>
<protein>
    <submittedName>
        <fullName evidence="1">Uncharacterized protein</fullName>
    </submittedName>
</protein>
<gene>
    <name evidence="1" type="ORF">F383_29727</name>
</gene>
<proteinExistence type="predicted"/>
<dbReference type="AlphaFoldDB" id="A0A0B0PJK4"/>
<name>A0A0B0PJK4_GOSAR</name>
<evidence type="ECO:0000313" key="2">
    <source>
        <dbReference type="Proteomes" id="UP000032142"/>
    </source>
</evidence>
<dbReference type="EMBL" id="KN425477">
    <property type="protein sequence ID" value="KHG23551.1"/>
    <property type="molecule type" value="Genomic_DNA"/>
</dbReference>
<evidence type="ECO:0000313" key="1">
    <source>
        <dbReference type="EMBL" id="KHG23551.1"/>
    </source>
</evidence>
<sequence length="67" mass="7675">MAKVYIPNFQQNILAYTCQNALLDPLRRKYQKLLAGVMTLTTVSSTPKWIKNLGKQQTSTPNEYITQ</sequence>
<reference evidence="2" key="1">
    <citation type="submission" date="2014-09" db="EMBL/GenBank/DDBJ databases">
        <authorList>
            <person name="Mudge J."/>
            <person name="Ramaraj T."/>
            <person name="Lindquist I.E."/>
            <person name="Bharti A.K."/>
            <person name="Sundararajan A."/>
            <person name="Cameron C.T."/>
            <person name="Woodward J.E."/>
            <person name="May G.D."/>
            <person name="Brubaker C."/>
            <person name="Broadhvest J."/>
            <person name="Wilkins T.A."/>
        </authorList>
    </citation>
    <scope>NUCLEOTIDE SEQUENCE</scope>
    <source>
        <strain evidence="2">cv. AKA8401</strain>
    </source>
</reference>
<dbReference type="Proteomes" id="UP000032142">
    <property type="component" value="Unassembled WGS sequence"/>
</dbReference>
<accession>A0A0B0PJK4</accession>
<organism evidence="1 2">
    <name type="scientific">Gossypium arboreum</name>
    <name type="common">Tree cotton</name>
    <name type="synonym">Gossypium nanking</name>
    <dbReference type="NCBI Taxonomy" id="29729"/>
    <lineage>
        <taxon>Eukaryota</taxon>
        <taxon>Viridiplantae</taxon>
        <taxon>Streptophyta</taxon>
        <taxon>Embryophyta</taxon>
        <taxon>Tracheophyta</taxon>
        <taxon>Spermatophyta</taxon>
        <taxon>Magnoliopsida</taxon>
        <taxon>eudicotyledons</taxon>
        <taxon>Gunneridae</taxon>
        <taxon>Pentapetalae</taxon>
        <taxon>rosids</taxon>
        <taxon>malvids</taxon>
        <taxon>Malvales</taxon>
        <taxon>Malvaceae</taxon>
        <taxon>Malvoideae</taxon>
        <taxon>Gossypium</taxon>
    </lineage>
</organism>